<protein>
    <recommendedName>
        <fullName evidence="4">HNH endonuclease</fullName>
    </recommendedName>
</protein>
<reference evidence="3" key="1">
    <citation type="journal article" date="2019" name="Int. J. Syst. Evol. Microbiol.">
        <title>The Global Catalogue of Microorganisms (GCM) 10K type strain sequencing project: providing services to taxonomists for standard genome sequencing and annotation.</title>
        <authorList>
            <consortium name="The Broad Institute Genomics Platform"/>
            <consortium name="The Broad Institute Genome Sequencing Center for Infectious Disease"/>
            <person name="Wu L."/>
            <person name="Ma J."/>
        </authorList>
    </citation>
    <scope>NUCLEOTIDE SEQUENCE [LARGE SCALE GENOMIC DNA]</scope>
    <source>
        <strain evidence="3">CGMCC 4.1469</strain>
    </source>
</reference>
<name>A0ABW1F4B2_9ACTN</name>
<evidence type="ECO:0008006" key="4">
    <source>
        <dbReference type="Google" id="ProtNLM"/>
    </source>
</evidence>
<dbReference type="Proteomes" id="UP001596067">
    <property type="component" value="Unassembled WGS sequence"/>
</dbReference>
<gene>
    <name evidence="2" type="ORF">ACFP0N_27760</name>
</gene>
<proteinExistence type="predicted"/>
<accession>A0ABW1F4B2</accession>
<keyword evidence="3" id="KW-1185">Reference proteome</keyword>
<evidence type="ECO:0000256" key="1">
    <source>
        <dbReference type="SAM" id="MobiDB-lite"/>
    </source>
</evidence>
<evidence type="ECO:0000313" key="3">
    <source>
        <dbReference type="Proteomes" id="UP001596067"/>
    </source>
</evidence>
<dbReference type="RefSeq" id="WP_345330325.1">
    <property type="nucleotide sequence ID" value="NZ_BAAAVH010000111.1"/>
</dbReference>
<dbReference type="SUPFAM" id="SSF54060">
    <property type="entry name" value="His-Me finger endonucleases"/>
    <property type="match status" value="1"/>
</dbReference>
<feature type="region of interest" description="Disordered" evidence="1">
    <location>
        <begin position="1"/>
        <end position="22"/>
    </location>
</feature>
<evidence type="ECO:0000313" key="2">
    <source>
        <dbReference type="EMBL" id="MFC5888770.1"/>
    </source>
</evidence>
<sequence length="190" mass="20772">MEHLESTAERDGEDRPEYGENARPAVPWADLVADSGIVGRYWEKVHRRGPQGCWYWLASISDSGHGKLRCGSRTDGSRRVVNAHQLGWAIHHGPDSLLDGRVVRHTCDEGSCQNPGHWRRGERLENVADFLARRELAGHPLGDARGPHGRAVAIRDAIKKALAEGGDVEAAIAEAIAAGNASKGHQETLW</sequence>
<dbReference type="InterPro" id="IPR044925">
    <property type="entry name" value="His-Me_finger_sf"/>
</dbReference>
<organism evidence="2 3">
    <name type="scientific">Kitasatospora aburaviensis</name>
    <dbReference type="NCBI Taxonomy" id="67265"/>
    <lineage>
        <taxon>Bacteria</taxon>
        <taxon>Bacillati</taxon>
        <taxon>Actinomycetota</taxon>
        <taxon>Actinomycetes</taxon>
        <taxon>Kitasatosporales</taxon>
        <taxon>Streptomycetaceae</taxon>
        <taxon>Kitasatospora</taxon>
    </lineage>
</organism>
<comment type="caution">
    <text evidence="2">The sequence shown here is derived from an EMBL/GenBank/DDBJ whole genome shotgun (WGS) entry which is preliminary data.</text>
</comment>
<dbReference type="EMBL" id="JBHSOD010000044">
    <property type="protein sequence ID" value="MFC5888770.1"/>
    <property type="molecule type" value="Genomic_DNA"/>
</dbReference>
<feature type="compositionally biased region" description="Basic and acidic residues" evidence="1">
    <location>
        <begin position="1"/>
        <end position="20"/>
    </location>
</feature>